<evidence type="ECO:0008006" key="3">
    <source>
        <dbReference type="Google" id="ProtNLM"/>
    </source>
</evidence>
<dbReference type="SMART" id="SM00320">
    <property type="entry name" value="WD40"/>
    <property type="match status" value="2"/>
</dbReference>
<dbReference type="Proteomes" id="UP001187471">
    <property type="component" value="Unassembled WGS sequence"/>
</dbReference>
<dbReference type="Pfam" id="PF00400">
    <property type="entry name" value="WD40"/>
    <property type="match status" value="2"/>
</dbReference>
<dbReference type="AlphaFoldDB" id="A0AA88RQA3"/>
<reference evidence="1" key="1">
    <citation type="submission" date="2022-12" db="EMBL/GenBank/DDBJ databases">
        <title>Draft genome assemblies for two species of Escallonia (Escalloniales).</title>
        <authorList>
            <person name="Chanderbali A."/>
            <person name="Dervinis C."/>
            <person name="Anghel I."/>
            <person name="Soltis D."/>
            <person name="Soltis P."/>
            <person name="Zapata F."/>
        </authorList>
    </citation>
    <scope>NUCLEOTIDE SEQUENCE</scope>
    <source>
        <strain evidence="1">UCBG92.1500</strain>
        <tissue evidence="1">Leaf</tissue>
    </source>
</reference>
<accession>A0AA88RQA3</accession>
<evidence type="ECO:0000313" key="2">
    <source>
        <dbReference type="Proteomes" id="UP001187471"/>
    </source>
</evidence>
<proteinExistence type="predicted"/>
<protein>
    <recommendedName>
        <fullName evidence="3">Small-subunit processome Utp12 domain-containing protein</fullName>
    </recommendedName>
</protein>
<keyword evidence="2" id="KW-1185">Reference proteome</keyword>
<dbReference type="EMBL" id="JAVXUO010000661">
    <property type="protein sequence ID" value="KAK2990297.1"/>
    <property type="molecule type" value="Genomic_DNA"/>
</dbReference>
<organism evidence="1 2">
    <name type="scientific">Escallonia rubra</name>
    <dbReference type="NCBI Taxonomy" id="112253"/>
    <lineage>
        <taxon>Eukaryota</taxon>
        <taxon>Viridiplantae</taxon>
        <taxon>Streptophyta</taxon>
        <taxon>Embryophyta</taxon>
        <taxon>Tracheophyta</taxon>
        <taxon>Spermatophyta</taxon>
        <taxon>Magnoliopsida</taxon>
        <taxon>eudicotyledons</taxon>
        <taxon>Gunneridae</taxon>
        <taxon>Pentapetalae</taxon>
        <taxon>asterids</taxon>
        <taxon>campanulids</taxon>
        <taxon>Escalloniales</taxon>
        <taxon>Escalloniaceae</taxon>
        <taxon>Escallonia</taxon>
    </lineage>
</organism>
<dbReference type="SUPFAM" id="SSF50998">
    <property type="entry name" value="Quinoprotein alcohol dehydrogenase-like"/>
    <property type="match status" value="1"/>
</dbReference>
<evidence type="ECO:0000313" key="1">
    <source>
        <dbReference type="EMBL" id="KAK2990297.1"/>
    </source>
</evidence>
<dbReference type="InterPro" id="IPR011047">
    <property type="entry name" value="Quinoprotein_ADH-like_sf"/>
</dbReference>
<dbReference type="PANTHER" id="PTHR45290">
    <property type="entry name" value="OS03G0300300 PROTEIN"/>
    <property type="match status" value="1"/>
</dbReference>
<name>A0AA88RQA3_9ASTE</name>
<dbReference type="Gene3D" id="2.130.10.10">
    <property type="entry name" value="YVTN repeat-like/Quinoprotein amine dehydrogenase"/>
    <property type="match status" value="1"/>
</dbReference>
<dbReference type="PANTHER" id="PTHR45290:SF1">
    <property type="entry name" value="OS03G0300300 PROTEIN"/>
    <property type="match status" value="1"/>
</dbReference>
<gene>
    <name evidence="1" type="ORF">RJ640_014749</name>
</gene>
<sequence>METGVQKKRKLGTSLLVLGTGSGDALALDVSAGQLKWRVNDCHPGGVTAVSYPTHGSCIYTAGADGMICELDSMTGNLVGKFRASTKAISSMSVSSDGKYIISSSIGERYVAIWRIDGSKKQSACCVLAMDHPAVFLDCKGIDTVDADNGGLYVLAISETGVCFLWYGKNIEDLRHSKATKVSLSLSESLSQNIKGAVPTVFAAKLQGVRVPESGHLFVAYGLLVKPSFEKVLVQPGMDITLNSSLDGILLGTSQSRKSKKRSDMQNQSTICGDNNICGNIKVALKGRSNPAVLLATAEDPKQLPNSPYPPVLAKMARTIPSSFFTCRDSISRRCRLLKAPGHIVNYSCRLTALDRANAEDALLQVPKIFNLVDGEIGAKPMMDKDDMEVDKVSVCMEDQLRAQGIINSDDGLTSNSKFDTELLKGINFEANIPQRKVGEGIPLSLIMRAAILSMTPPDAYKLLKVLLAMWESRSCSGKYVLAWICCILVNHSDYVISQEPDNQLLESLYKIDKVAINRSETFKPDHQMNESEDDDVEEFLYGEDEESQNTAAGGVASGGGFSVSGGSFGGSAGGAASAGGASAGGGFADSGAGAPPSGFYGLEDTGSLLFAGLDVLFLDLDARFGMVNIVDLPIFIKKQHPC</sequence>
<dbReference type="InterPro" id="IPR001680">
    <property type="entry name" value="WD40_rpt"/>
</dbReference>
<comment type="caution">
    <text evidence="1">The sequence shown here is derived from an EMBL/GenBank/DDBJ whole genome shotgun (WGS) entry which is preliminary data.</text>
</comment>
<dbReference type="InterPro" id="IPR015943">
    <property type="entry name" value="WD40/YVTN_repeat-like_dom_sf"/>
</dbReference>